<sequence>MYLKLISRIKVESIPLLKSLYGFLKGDLLYFAASLSFYTIFALLPMLLIVFSLVAALPDFKDYLESFKNLVITSFLPTHSDIFLDYMDSFLANSAKLGGMGLLYAFVTSILFFKNYQFIAGKIFHTNPRKFWDSLAVYWTCMTLFPVGILFSIYLSAKAYAYLDVLGYKDFMLWLFRLSPYLITWVIFFVFFKISANTQIDFKNTLISTLITALLWSFCKWGFVYYVFYNKAYLTLYGSFSILLFLFIWVYLSWAILLFGMKLSYAFDKVFCKEMQKEVN</sequence>
<feature type="transmembrane region" description="Helical" evidence="6">
    <location>
        <begin position="174"/>
        <end position="194"/>
    </location>
</feature>
<keyword evidence="3 6" id="KW-0812">Transmembrane</keyword>
<comment type="subcellular location">
    <subcellularLocation>
        <location evidence="1">Cell membrane</location>
        <topology evidence="1">Multi-pass membrane protein</topology>
    </subcellularLocation>
</comment>
<organism evidence="7 8">
    <name type="scientific">Helicobacter colisuis</name>
    <dbReference type="NCBI Taxonomy" id="2949739"/>
    <lineage>
        <taxon>Bacteria</taxon>
        <taxon>Pseudomonadati</taxon>
        <taxon>Campylobacterota</taxon>
        <taxon>Epsilonproteobacteria</taxon>
        <taxon>Campylobacterales</taxon>
        <taxon>Helicobacteraceae</taxon>
        <taxon>Helicobacter</taxon>
    </lineage>
</organism>
<proteinExistence type="predicted"/>
<reference evidence="7" key="1">
    <citation type="submission" date="2022-06" db="EMBL/GenBank/DDBJ databases">
        <title>Helicobacter colisuis sp. nov.</title>
        <authorList>
            <person name="Papic B."/>
            <person name="Gruntar I."/>
        </authorList>
    </citation>
    <scope>NUCLEOTIDE SEQUENCE</scope>
    <source>
        <strain evidence="7">11154-15</strain>
    </source>
</reference>
<dbReference type="PANTHER" id="PTHR30213:SF0">
    <property type="entry name" value="UPF0761 MEMBRANE PROTEIN YIHY"/>
    <property type="match status" value="1"/>
</dbReference>
<keyword evidence="8" id="KW-1185">Reference proteome</keyword>
<dbReference type="PIRSF" id="PIRSF035875">
    <property type="entry name" value="RNase_BN"/>
    <property type="match status" value="1"/>
</dbReference>
<evidence type="ECO:0000256" key="4">
    <source>
        <dbReference type="ARBA" id="ARBA00022989"/>
    </source>
</evidence>
<evidence type="ECO:0000313" key="7">
    <source>
        <dbReference type="EMBL" id="MCL9819165.1"/>
    </source>
</evidence>
<feature type="transmembrane region" description="Helical" evidence="6">
    <location>
        <begin position="135"/>
        <end position="154"/>
    </location>
</feature>
<dbReference type="NCBIfam" id="TIGR00765">
    <property type="entry name" value="yihY_not_rbn"/>
    <property type="match status" value="1"/>
</dbReference>
<dbReference type="RefSeq" id="WP_250603782.1">
    <property type="nucleotide sequence ID" value="NZ_JAMOKX010000002.1"/>
</dbReference>
<dbReference type="InterPro" id="IPR017039">
    <property type="entry name" value="Virul_fac_BrkB"/>
</dbReference>
<name>A0ABT0TU15_9HELI</name>
<protein>
    <submittedName>
        <fullName evidence="7">YihY family inner membrane protein</fullName>
    </submittedName>
</protein>
<feature type="transmembrane region" description="Helical" evidence="6">
    <location>
        <begin position="97"/>
        <end position="114"/>
    </location>
</feature>
<evidence type="ECO:0000256" key="6">
    <source>
        <dbReference type="SAM" id="Phobius"/>
    </source>
</evidence>
<feature type="transmembrane region" description="Helical" evidence="6">
    <location>
        <begin position="206"/>
        <end position="228"/>
    </location>
</feature>
<keyword evidence="2" id="KW-1003">Cell membrane</keyword>
<feature type="transmembrane region" description="Helical" evidence="6">
    <location>
        <begin position="28"/>
        <end position="57"/>
    </location>
</feature>
<dbReference type="Pfam" id="PF03631">
    <property type="entry name" value="Virul_fac_BrkB"/>
    <property type="match status" value="1"/>
</dbReference>
<evidence type="ECO:0000256" key="1">
    <source>
        <dbReference type="ARBA" id="ARBA00004651"/>
    </source>
</evidence>
<keyword evidence="5 6" id="KW-0472">Membrane</keyword>
<accession>A0ABT0TU15</accession>
<dbReference type="PANTHER" id="PTHR30213">
    <property type="entry name" value="INNER MEMBRANE PROTEIN YHJD"/>
    <property type="match status" value="1"/>
</dbReference>
<keyword evidence="4 6" id="KW-1133">Transmembrane helix</keyword>
<evidence type="ECO:0000256" key="3">
    <source>
        <dbReference type="ARBA" id="ARBA00022692"/>
    </source>
</evidence>
<evidence type="ECO:0000256" key="2">
    <source>
        <dbReference type="ARBA" id="ARBA00022475"/>
    </source>
</evidence>
<gene>
    <name evidence="7" type="ORF">NCR95_03115</name>
</gene>
<feature type="transmembrane region" description="Helical" evidence="6">
    <location>
        <begin position="234"/>
        <end position="259"/>
    </location>
</feature>
<dbReference type="Proteomes" id="UP001057522">
    <property type="component" value="Unassembled WGS sequence"/>
</dbReference>
<comment type="caution">
    <text evidence="7">The sequence shown here is derived from an EMBL/GenBank/DDBJ whole genome shotgun (WGS) entry which is preliminary data.</text>
</comment>
<dbReference type="EMBL" id="JAMOKX010000002">
    <property type="protein sequence ID" value="MCL9819165.1"/>
    <property type="molecule type" value="Genomic_DNA"/>
</dbReference>
<evidence type="ECO:0000313" key="8">
    <source>
        <dbReference type="Proteomes" id="UP001057522"/>
    </source>
</evidence>
<evidence type="ECO:0000256" key="5">
    <source>
        <dbReference type="ARBA" id="ARBA00023136"/>
    </source>
</evidence>